<dbReference type="EMBL" id="ADLN01000118">
    <property type="protein sequence ID" value="EHI57824.1"/>
    <property type="molecule type" value="Genomic_DNA"/>
</dbReference>
<name>G5ILD2_9FIRM</name>
<keyword evidence="3" id="KW-1185">Reference proteome</keyword>
<dbReference type="PATRIC" id="fig|742737.3.peg.4297"/>
<sequence length="1734" mass="179200">MRKERIKHNWNRMAVCLLLSVLIMPGIKPFVAVAEENQAEEISTDSEPSSLEKQQPQIEAGSVTATVGNVSRTVSLKVTPRENVIYNDWAGVGAAQTEEGLKSAGALAGSGTAGDPWKIGKPEALAWFMVKVNAGDLSKDYQNVLLTADISLRGDGFGGSTDVPLEWVPISLYSGTFDGGNYEIDYLCGEGADKELGLINTMINAVIENVHIGANSVLDGNIAAGIASHAGGGVSTITNCSNKGAMRGINRSGGMVGQVDGGGLLNLSRCWNEGKIVIRSTGIGGGLVGWYLSTSGNGSVITDCYNKGEVVNDSSEASGVSGIAGQFLFGHDHVRIMNCYNVGIMSGDGVKSSITTVNESSQLSNCFYYSEDGHDNTAPYDGAQMLTETQLKSWALAYALNGQNMDGPWKYTEGEYPGFGSLKRPDSWQVVGQGGLDGLVKAGVLGEEDGSLSAPYKLGTPEQLAAFMVKVNTDNPDICGILLKDINLIGERYGGSMTSPIPWEPIGTAASIYKGTLDGNGKVIGGMSVVKDGHAGLFGCAGGGAVIKGLGLYSNCSVTSSGITDSGGVAAFVGTVKSDGTSNTQITIQNCYNRGSVTGTTGRTGAFIGHFEGTVGGGGQKISNCYTTGHITAESGTPGVIAGTFTNGGGGTIDYCYWNINTSGSPSLTAVGSGNGGTVKECAGMTTADMSTVTAESSGGLLEKLNTGVGGGGWQRSAERNDGYPIYTVSKVKVNWADIGAVATAPSCSKPSSPETAGTLANPYSIWTAEDLAWFAYQVNSGNPALCAELKADINLFGGLYTGFDYDLGDADITSKALPWICIGSEDSGICYTGTFNGNGHTVSRMMTKDGEKLGLFGVLGDGAKISGLTVADSRLDASGLGYIGGIAGFISGNNVIVSFCGITGSLAGNGANFGGIVGGTESSSSLVIEGCYNAKDAEVTADTGTGSSTGGILGKSSSSNEVTIRNCYNQGSVKGYGNVGGIVGETVTGKIRITGCYNAGPVESSGVKCSIAGTGDVAGALITDCLVDKNCYYGTVNGIAVESAALGTWGAAWRLNGSSFRQLTGNSWTYVAGNSYPVLDTGMLTSAESWEAVGEALEYGLIKDMETPSGDGNTDPYEITTAEQLAWFAYQVNVAGKSGVKAVLVRDIDMKTTESHYQPAGRLSWMPIGKDGALAYIGTFVSQNLSDTADTRRIYQIQNLYVNTTGTAGLFGTAAGATVSRVGVANAVITGNNAGGIVGNASGATTIAQCYNRSENSESGDGKGSVTAGGNAGGIVGQTTAGVTVRDCYNLKTVIAGTGASSRAGGIVGSGEAGTIRNSYNACGLTGSITVSGTGMAGAVNGNPGTGSGMNRCYSDTGWKGGLVSMADSNFVSQLSSTGNTQIKEQTTGLNTVGDKVNTLEDRIWYTSLTAEATKGYPTLEPPVMINAGEAVPVDDADGAAGVLLNFGVTGSIVDAKFRYASQETASSELVILTEWKTEYYNSFGTTSANGKVGLSGAAGSTETMLDPAKMSLENPSQSLGTISSLKLYTGAAYTYPTSRDMLVELSSNTTRYEIRFTIKGVTGKSLIVDLPADVTMEELLPGGAEDTAYSVSDVAMKNSHAYPMEANIVKVTPISETDRTGYRALKPIAKNVSYAGGQIYDSGVKLGITNPKTGTGVIGEDLYYNPDAAGDANPWMKCQLKAGGTLSYRYFLKYQSDPYYDSGHPNFGFTISYQFRVMADDYSASTDAVVFQ</sequence>
<evidence type="ECO:0008006" key="4">
    <source>
        <dbReference type="Google" id="ProtNLM"/>
    </source>
</evidence>
<accession>G5ILD2</accession>
<dbReference type="RefSeq" id="WP_006782302.1">
    <property type="nucleotide sequence ID" value="NZ_CP040506.1"/>
</dbReference>
<organism evidence="2 3">
    <name type="scientific">Hungatella hathewayi WAL-18680</name>
    <dbReference type="NCBI Taxonomy" id="742737"/>
    <lineage>
        <taxon>Bacteria</taxon>
        <taxon>Bacillati</taxon>
        <taxon>Bacillota</taxon>
        <taxon>Clostridia</taxon>
        <taxon>Lachnospirales</taxon>
        <taxon>Lachnospiraceae</taxon>
        <taxon>Hungatella</taxon>
    </lineage>
</organism>
<evidence type="ECO:0000256" key="1">
    <source>
        <dbReference type="SAM" id="MobiDB-lite"/>
    </source>
</evidence>
<feature type="compositionally biased region" description="Polar residues" evidence="1">
    <location>
        <begin position="45"/>
        <end position="59"/>
    </location>
</feature>
<proteinExistence type="predicted"/>
<evidence type="ECO:0000313" key="3">
    <source>
        <dbReference type="Proteomes" id="UP000005384"/>
    </source>
</evidence>
<dbReference type="Gene3D" id="2.160.20.110">
    <property type="match status" value="4"/>
</dbReference>
<gene>
    <name evidence="2" type="ORF">HMPREF9473_04314</name>
</gene>
<dbReference type="OrthoDB" id="2067910at2"/>
<evidence type="ECO:0000313" key="2">
    <source>
        <dbReference type="EMBL" id="EHI57824.1"/>
    </source>
</evidence>
<comment type="caution">
    <text evidence="2">The sequence shown here is derived from an EMBL/GenBank/DDBJ whole genome shotgun (WGS) entry which is preliminary data.</text>
</comment>
<dbReference type="Proteomes" id="UP000005384">
    <property type="component" value="Unassembled WGS sequence"/>
</dbReference>
<feature type="region of interest" description="Disordered" evidence="1">
    <location>
        <begin position="39"/>
        <end position="59"/>
    </location>
</feature>
<protein>
    <recommendedName>
        <fullName evidence="4">SLH domain-containing protein</fullName>
    </recommendedName>
</protein>
<dbReference type="HOGENOM" id="CLU_000217_1_0_9"/>
<reference evidence="2 3" key="1">
    <citation type="submission" date="2011-08" db="EMBL/GenBank/DDBJ databases">
        <title>The Genome Sequence of Clostridium hathewayi WAL-18680.</title>
        <authorList>
            <consortium name="The Broad Institute Genome Sequencing Platform"/>
            <person name="Earl A."/>
            <person name="Ward D."/>
            <person name="Feldgarden M."/>
            <person name="Gevers D."/>
            <person name="Finegold S.M."/>
            <person name="Summanen P.H."/>
            <person name="Molitoris D.R."/>
            <person name="Song M."/>
            <person name="Daigneault M."/>
            <person name="Allen-Vercoe E."/>
            <person name="Young S.K."/>
            <person name="Zeng Q."/>
            <person name="Gargeya S."/>
            <person name="Fitzgerald M."/>
            <person name="Haas B."/>
            <person name="Abouelleil A."/>
            <person name="Alvarado L."/>
            <person name="Arachchi H.M."/>
            <person name="Berlin A."/>
            <person name="Brown A."/>
            <person name="Chapman S.B."/>
            <person name="Chen Z."/>
            <person name="Dunbar C."/>
            <person name="Freedman E."/>
            <person name="Gearin G."/>
            <person name="Gellesch M."/>
            <person name="Goldberg J."/>
            <person name="Griggs A."/>
            <person name="Gujja S."/>
            <person name="Heiman D."/>
            <person name="Howarth C."/>
            <person name="Larson L."/>
            <person name="Lui A."/>
            <person name="MacDonald P.J.P."/>
            <person name="Montmayeur A."/>
            <person name="Murphy C."/>
            <person name="Neiman D."/>
            <person name="Pearson M."/>
            <person name="Priest M."/>
            <person name="Roberts A."/>
            <person name="Saif S."/>
            <person name="Shea T."/>
            <person name="Shenoy N."/>
            <person name="Sisk P."/>
            <person name="Stolte C."/>
            <person name="Sykes S."/>
            <person name="Wortman J."/>
            <person name="Nusbaum C."/>
            <person name="Birren B."/>
        </authorList>
    </citation>
    <scope>NUCLEOTIDE SEQUENCE [LARGE SCALE GENOMIC DNA]</scope>
    <source>
        <strain evidence="2 3">WAL-18680</strain>
    </source>
</reference>